<gene>
    <name evidence="2" type="ORF">CU103_01800</name>
</gene>
<keyword evidence="1" id="KW-0812">Transmembrane</keyword>
<reference evidence="3" key="1">
    <citation type="submission" date="2017-11" db="EMBL/GenBank/DDBJ databases">
        <authorList>
            <person name="Kuznetsova I."/>
            <person name="Sazanova A."/>
            <person name="Chirak E."/>
            <person name="Safronova V."/>
            <person name="Willems A."/>
        </authorList>
    </citation>
    <scope>NUCLEOTIDE SEQUENCE [LARGE SCALE GENOMIC DNA]</scope>
    <source>
        <strain evidence="3">CCBAU 03422</strain>
    </source>
</reference>
<protein>
    <recommendedName>
        <fullName evidence="4">DUF2628 domain-containing protein</fullName>
    </recommendedName>
</protein>
<evidence type="ECO:0008006" key="4">
    <source>
        <dbReference type="Google" id="ProtNLM"/>
    </source>
</evidence>
<comment type="caution">
    <text evidence="2">The sequence shown here is derived from an EMBL/GenBank/DDBJ whole genome shotgun (WGS) entry which is preliminary data.</text>
</comment>
<accession>A0A2P7BL12</accession>
<dbReference type="Proteomes" id="UP000241764">
    <property type="component" value="Unassembled WGS sequence"/>
</dbReference>
<dbReference type="Pfam" id="PF10947">
    <property type="entry name" value="DUF2628"/>
    <property type="match status" value="1"/>
</dbReference>
<feature type="transmembrane region" description="Helical" evidence="1">
    <location>
        <begin position="22"/>
        <end position="42"/>
    </location>
</feature>
<evidence type="ECO:0000256" key="1">
    <source>
        <dbReference type="SAM" id="Phobius"/>
    </source>
</evidence>
<evidence type="ECO:0000313" key="3">
    <source>
        <dbReference type="Proteomes" id="UP000241764"/>
    </source>
</evidence>
<proteinExistence type="predicted"/>
<keyword evidence="1" id="KW-1133">Transmembrane helix</keyword>
<keyword evidence="3" id="KW-1185">Reference proteome</keyword>
<dbReference type="OrthoDB" id="7285394at2"/>
<feature type="transmembrane region" description="Helical" evidence="1">
    <location>
        <begin position="49"/>
        <end position="66"/>
    </location>
</feature>
<dbReference type="InterPro" id="IPR024399">
    <property type="entry name" value="DUF2628"/>
</dbReference>
<keyword evidence="1" id="KW-0472">Membrane</keyword>
<dbReference type="AlphaFoldDB" id="A0A2P7BL12"/>
<dbReference type="EMBL" id="PGGM01000001">
    <property type="protein sequence ID" value="PSH67125.1"/>
    <property type="molecule type" value="Genomic_DNA"/>
</dbReference>
<dbReference type="RefSeq" id="WP_106662195.1">
    <property type="nucleotide sequence ID" value="NZ_PGGM01000001.1"/>
</dbReference>
<name>A0A2P7BL12_9HYPH</name>
<organism evidence="2 3">
    <name type="scientific">Phyllobacterium sophorae</name>
    <dbReference type="NCBI Taxonomy" id="1520277"/>
    <lineage>
        <taxon>Bacteria</taxon>
        <taxon>Pseudomonadati</taxon>
        <taxon>Pseudomonadota</taxon>
        <taxon>Alphaproteobacteria</taxon>
        <taxon>Hyphomicrobiales</taxon>
        <taxon>Phyllobacteriaceae</taxon>
        <taxon>Phyllobacterium</taxon>
    </lineage>
</organism>
<sequence length="164" mass="17702">MASFLVLAPRPQNGQRDDDSTVFIRDGFAFLAFVLPVPWLLVHRLWFEAALVMGLTVVISAVGNLTGHDNMAAFATALLSLLVGFEANNWRASRLERRGFEQIGIVDSDSAADAETAWFLGPKFAPAMMRQEAAGPKVVMPPLRGGPNPVLGSMVGLVSHRGDN</sequence>
<evidence type="ECO:0000313" key="2">
    <source>
        <dbReference type="EMBL" id="PSH67125.1"/>
    </source>
</evidence>